<comment type="caution">
    <text evidence="2">The sequence shown here is derived from an EMBL/GenBank/DDBJ whole genome shotgun (WGS) entry which is preliminary data.</text>
</comment>
<dbReference type="InterPro" id="IPR041657">
    <property type="entry name" value="HTH_17"/>
</dbReference>
<name>A0A501PG85_9PROT</name>
<gene>
    <name evidence="2" type="ORF">FIV46_12200</name>
</gene>
<dbReference type="RefSeq" id="WP_139941210.1">
    <property type="nucleotide sequence ID" value="NZ_JBHSYP010000002.1"/>
</dbReference>
<dbReference type="OrthoDB" id="9806994at2"/>
<evidence type="ECO:0000313" key="2">
    <source>
        <dbReference type="EMBL" id="TPD58991.1"/>
    </source>
</evidence>
<dbReference type="Proteomes" id="UP000319148">
    <property type="component" value="Unassembled WGS sequence"/>
</dbReference>
<keyword evidence="3" id="KW-1185">Reference proteome</keyword>
<dbReference type="Pfam" id="PF12728">
    <property type="entry name" value="HTH_17"/>
    <property type="match status" value="1"/>
</dbReference>
<dbReference type="AlphaFoldDB" id="A0A501PG85"/>
<sequence>MNKTIPDPASEEGVAVPAAADDAWLDEPITPIEAGSFLKVPYSTLSKWRLNNTGPAYLKLGGRLVRYRRRDLIDWLNSCVQSPSNETGEK</sequence>
<evidence type="ECO:0000259" key="1">
    <source>
        <dbReference type="Pfam" id="PF12728"/>
    </source>
</evidence>
<dbReference type="InterPro" id="IPR009061">
    <property type="entry name" value="DNA-bd_dom_put_sf"/>
</dbReference>
<protein>
    <submittedName>
        <fullName evidence="2">Helix-turn-helix domain-containing protein</fullName>
    </submittedName>
</protein>
<dbReference type="SUPFAM" id="SSF46955">
    <property type="entry name" value="Putative DNA-binding domain"/>
    <property type="match status" value="1"/>
</dbReference>
<feature type="domain" description="Helix-turn-helix" evidence="1">
    <location>
        <begin position="30"/>
        <end position="79"/>
    </location>
</feature>
<proteinExistence type="predicted"/>
<organism evidence="2 3">
    <name type="scientific">Emcibacter nanhaiensis</name>
    <dbReference type="NCBI Taxonomy" id="1505037"/>
    <lineage>
        <taxon>Bacteria</taxon>
        <taxon>Pseudomonadati</taxon>
        <taxon>Pseudomonadota</taxon>
        <taxon>Alphaproteobacteria</taxon>
        <taxon>Emcibacterales</taxon>
        <taxon>Emcibacteraceae</taxon>
        <taxon>Emcibacter</taxon>
    </lineage>
</organism>
<reference evidence="3" key="1">
    <citation type="submission" date="2019-06" db="EMBL/GenBank/DDBJ databases">
        <title>The complete genome of Emcibacter congregatus ZYLT.</title>
        <authorList>
            <person name="Zhao Z."/>
        </authorList>
    </citation>
    <scope>NUCLEOTIDE SEQUENCE [LARGE SCALE GENOMIC DNA]</scope>
    <source>
        <strain evidence="3">MCCC 1A06723</strain>
    </source>
</reference>
<dbReference type="EMBL" id="VFIY01000015">
    <property type="protein sequence ID" value="TPD58991.1"/>
    <property type="molecule type" value="Genomic_DNA"/>
</dbReference>
<evidence type="ECO:0000313" key="3">
    <source>
        <dbReference type="Proteomes" id="UP000319148"/>
    </source>
</evidence>
<accession>A0A501PG85</accession>